<protein>
    <submittedName>
        <fullName evidence="2">Uncharacterized protein</fullName>
    </submittedName>
</protein>
<evidence type="ECO:0000313" key="2">
    <source>
        <dbReference type="EMBL" id="KAK0702665.1"/>
    </source>
</evidence>
<evidence type="ECO:0000313" key="3">
    <source>
        <dbReference type="Proteomes" id="UP001172102"/>
    </source>
</evidence>
<proteinExistence type="predicted"/>
<comment type="caution">
    <text evidence="2">The sequence shown here is derived from an EMBL/GenBank/DDBJ whole genome shotgun (WGS) entry which is preliminary data.</text>
</comment>
<dbReference type="Proteomes" id="UP001172102">
    <property type="component" value="Unassembled WGS sequence"/>
</dbReference>
<sequence>MQHLPPLPFPPALSAAAGKLPEQSSTPLATLVGHLKQSVRESKKVAAKVKREWGRVYARFEAGNNPSQVPGEIFGDWARREIGDDTLCAVLNLEFQAVYRENVDKEPQRVARIRQLVNHLDFPNPILLTLYFGSIVITSHSFVTKATRLPVPLNPATYLTLCEARAARLGLANVLHKSDAVLSTAAFAHSGDRRFSLAKGKKQTFMPRDLLGLVAARPPDEAEIHDDTSDEEHDEDRDVDDDVDNGNDSSDNASLSISSSRQDSYA</sequence>
<accession>A0AA40DGW0</accession>
<feature type="compositionally biased region" description="Acidic residues" evidence="1">
    <location>
        <begin position="228"/>
        <end position="245"/>
    </location>
</feature>
<feature type="region of interest" description="Disordered" evidence="1">
    <location>
        <begin position="216"/>
        <end position="266"/>
    </location>
</feature>
<dbReference type="AlphaFoldDB" id="A0AA40DGW0"/>
<name>A0AA40DGW0_9PEZI</name>
<feature type="compositionally biased region" description="Low complexity" evidence="1">
    <location>
        <begin position="246"/>
        <end position="260"/>
    </location>
</feature>
<keyword evidence="3" id="KW-1185">Reference proteome</keyword>
<reference evidence="2" key="1">
    <citation type="submission" date="2023-06" db="EMBL/GenBank/DDBJ databases">
        <title>Genome-scale phylogeny and comparative genomics of the fungal order Sordariales.</title>
        <authorList>
            <consortium name="Lawrence Berkeley National Laboratory"/>
            <person name="Hensen N."/>
            <person name="Bonometti L."/>
            <person name="Westerberg I."/>
            <person name="Brannstrom I.O."/>
            <person name="Guillou S."/>
            <person name="Cros-Aarteil S."/>
            <person name="Calhoun S."/>
            <person name="Haridas S."/>
            <person name="Kuo A."/>
            <person name="Mondo S."/>
            <person name="Pangilinan J."/>
            <person name="Riley R."/>
            <person name="Labutti K."/>
            <person name="Andreopoulos B."/>
            <person name="Lipzen A."/>
            <person name="Chen C."/>
            <person name="Yanf M."/>
            <person name="Daum C."/>
            <person name="Ng V."/>
            <person name="Clum A."/>
            <person name="Steindorff A."/>
            <person name="Ohm R."/>
            <person name="Martin F."/>
            <person name="Silar P."/>
            <person name="Natvig D."/>
            <person name="Lalanne C."/>
            <person name="Gautier V."/>
            <person name="Ament-Velasquez S.L."/>
            <person name="Kruys A."/>
            <person name="Hutchinson M.I."/>
            <person name="Powell A.J."/>
            <person name="Barry K."/>
            <person name="Miller A.N."/>
            <person name="Grigoriev I.V."/>
            <person name="Debuchy R."/>
            <person name="Gladieux P."/>
            <person name="Thoren M.H."/>
            <person name="Johannesson H."/>
        </authorList>
    </citation>
    <scope>NUCLEOTIDE SEQUENCE</scope>
    <source>
        <strain evidence="2">SMH4607-1</strain>
    </source>
</reference>
<feature type="compositionally biased region" description="Basic and acidic residues" evidence="1">
    <location>
        <begin position="218"/>
        <end position="227"/>
    </location>
</feature>
<organism evidence="2 3">
    <name type="scientific">Lasiosphaeris hirsuta</name>
    <dbReference type="NCBI Taxonomy" id="260670"/>
    <lineage>
        <taxon>Eukaryota</taxon>
        <taxon>Fungi</taxon>
        <taxon>Dikarya</taxon>
        <taxon>Ascomycota</taxon>
        <taxon>Pezizomycotina</taxon>
        <taxon>Sordariomycetes</taxon>
        <taxon>Sordariomycetidae</taxon>
        <taxon>Sordariales</taxon>
        <taxon>Lasiosphaeriaceae</taxon>
        <taxon>Lasiosphaeris</taxon>
    </lineage>
</organism>
<gene>
    <name evidence="2" type="ORF">B0H67DRAFT_650051</name>
</gene>
<evidence type="ECO:0000256" key="1">
    <source>
        <dbReference type="SAM" id="MobiDB-lite"/>
    </source>
</evidence>
<dbReference type="EMBL" id="JAUKUA010000008">
    <property type="protein sequence ID" value="KAK0702665.1"/>
    <property type="molecule type" value="Genomic_DNA"/>
</dbReference>